<name>A0ABP7B9Z7_9MICO</name>
<evidence type="ECO:0000313" key="2">
    <source>
        <dbReference type="Proteomes" id="UP001410795"/>
    </source>
</evidence>
<dbReference type="EMBL" id="BAAAYV010000005">
    <property type="protein sequence ID" value="GAA3653492.1"/>
    <property type="molecule type" value="Genomic_DNA"/>
</dbReference>
<dbReference type="RefSeq" id="WP_221855248.1">
    <property type="nucleotide sequence ID" value="NZ_BAAAYV010000005.1"/>
</dbReference>
<proteinExistence type="predicted"/>
<comment type="caution">
    <text evidence="1">The sequence shown here is derived from an EMBL/GenBank/DDBJ whole genome shotgun (WGS) entry which is preliminary data.</text>
</comment>
<protein>
    <recommendedName>
        <fullName evidence="3">Transcriptional regulator, AbiEi antitoxin, Type IV TA system</fullName>
    </recommendedName>
</protein>
<reference evidence="2" key="1">
    <citation type="journal article" date="2019" name="Int. J. Syst. Evol. Microbiol.">
        <title>The Global Catalogue of Microorganisms (GCM) 10K type strain sequencing project: providing services to taxonomists for standard genome sequencing and annotation.</title>
        <authorList>
            <consortium name="The Broad Institute Genomics Platform"/>
            <consortium name="The Broad Institute Genome Sequencing Center for Infectious Disease"/>
            <person name="Wu L."/>
            <person name="Ma J."/>
        </authorList>
    </citation>
    <scope>NUCLEOTIDE SEQUENCE [LARGE SCALE GENOMIC DNA]</scope>
    <source>
        <strain evidence="2">JCM 16546</strain>
    </source>
</reference>
<evidence type="ECO:0008006" key="3">
    <source>
        <dbReference type="Google" id="ProtNLM"/>
    </source>
</evidence>
<dbReference type="Proteomes" id="UP001410795">
    <property type="component" value="Unassembled WGS sequence"/>
</dbReference>
<evidence type="ECO:0000313" key="1">
    <source>
        <dbReference type="EMBL" id="GAA3653492.1"/>
    </source>
</evidence>
<sequence length="306" mass="34008">MAIDVYSREDLETLGMSDRAVARAVAAGRAVRLRPGRFVNAAEWRALHVEAQQRVRAEAARQAAERPPVFALATAAAVHGLPLFRVVDDRVHVLSRTERAAPANRLVVRHEDAYTDDELIEVDGLVVTRLDRTVFDLIRLLPAEAGVALADAALRAAADGEALRAAVAERIARAPGARGIRRARAVLAFADERSESPGESASRWFLRVLGFRTIEIQVGFPGPDGREIRIDFRFRRGWGEFDGAAKYTEPAYLRGRPPQQVLLDEKRREDWVRGRSQEPFVRWMDRDMPTPRALGAHLAGFGIVPD</sequence>
<gene>
    <name evidence="1" type="ORF">GCM10022202_11700</name>
</gene>
<organism evidence="1 2">
    <name type="scientific">Microbacterium marinilacus</name>
    <dbReference type="NCBI Taxonomy" id="415209"/>
    <lineage>
        <taxon>Bacteria</taxon>
        <taxon>Bacillati</taxon>
        <taxon>Actinomycetota</taxon>
        <taxon>Actinomycetes</taxon>
        <taxon>Micrococcales</taxon>
        <taxon>Microbacteriaceae</taxon>
        <taxon>Microbacterium</taxon>
    </lineage>
</organism>
<keyword evidence="2" id="KW-1185">Reference proteome</keyword>
<accession>A0ABP7B9Z7</accession>